<dbReference type="Proteomes" id="UP000018144">
    <property type="component" value="Unassembled WGS sequence"/>
</dbReference>
<keyword evidence="2" id="KW-1185">Reference proteome</keyword>
<proteinExistence type="predicted"/>
<protein>
    <submittedName>
        <fullName evidence="1">Uncharacterized protein</fullName>
    </submittedName>
</protein>
<organism evidence="1 2">
    <name type="scientific">Pyronema omphalodes (strain CBS 100304)</name>
    <name type="common">Pyronema confluens</name>
    <dbReference type="NCBI Taxonomy" id="1076935"/>
    <lineage>
        <taxon>Eukaryota</taxon>
        <taxon>Fungi</taxon>
        <taxon>Dikarya</taxon>
        <taxon>Ascomycota</taxon>
        <taxon>Pezizomycotina</taxon>
        <taxon>Pezizomycetes</taxon>
        <taxon>Pezizales</taxon>
        <taxon>Pyronemataceae</taxon>
        <taxon>Pyronema</taxon>
    </lineage>
</organism>
<dbReference type="AlphaFoldDB" id="U4LLM1"/>
<dbReference type="EMBL" id="HF935997">
    <property type="protein sequence ID" value="CCX33034.1"/>
    <property type="molecule type" value="Genomic_DNA"/>
</dbReference>
<name>U4LLM1_PYROM</name>
<reference evidence="1 2" key="1">
    <citation type="journal article" date="2013" name="PLoS Genet.">
        <title>The genome and development-dependent transcriptomes of Pyronema confluens: a window into fungal evolution.</title>
        <authorList>
            <person name="Traeger S."/>
            <person name="Altegoer F."/>
            <person name="Freitag M."/>
            <person name="Gabaldon T."/>
            <person name="Kempken F."/>
            <person name="Kumar A."/>
            <person name="Marcet-Houben M."/>
            <person name="Poggeler S."/>
            <person name="Stajich J.E."/>
            <person name="Nowrousian M."/>
        </authorList>
    </citation>
    <scope>NUCLEOTIDE SEQUENCE [LARGE SCALE GENOMIC DNA]</scope>
    <source>
        <strain evidence="2">CBS 100304</strain>
        <tissue evidence="1">Vegetative mycelium</tissue>
    </source>
</reference>
<gene>
    <name evidence="1" type="ORF">PCON_14063</name>
</gene>
<evidence type="ECO:0000313" key="1">
    <source>
        <dbReference type="EMBL" id="CCX33034.1"/>
    </source>
</evidence>
<sequence>MQFASTKLLLTTSSRELGYNVRESLQST</sequence>
<accession>U4LLM1</accession>
<evidence type="ECO:0000313" key="2">
    <source>
        <dbReference type="Proteomes" id="UP000018144"/>
    </source>
</evidence>